<sequence>MRWELLFADLQSQLAAGEQLEDENTVLELTEAETAQVGLADRLRARSTGTVTLRLRGGQDVTGSVLDAAPGWFLLAEGERRVLVPATAVVMVWPLGGAAPPTPGVERRLRVTHALRALARQGFRVRVSTDVGDVVGWVVRVGADHLDVRPDRDGGAGAPVPVTVPLGALLAVRTT</sequence>
<reference evidence="1" key="1">
    <citation type="submission" date="2023-02" db="EMBL/GenBank/DDBJ databases">
        <title>Georgenia sp.10Sc9-8, isolated from a soil sample collected from the Taklamakan desert.</title>
        <authorList>
            <person name="Liu S."/>
        </authorList>
    </citation>
    <scope>NUCLEOTIDE SEQUENCE</scope>
    <source>
        <strain evidence="1">10Sc9-8</strain>
    </source>
</reference>
<evidence type="ECO:0000313" key="2">
    <source>
        <dbReference type="Proteomes" id="UP001165561"/>
    </source>
</evidence>
<evidence type="ECO:0008006" key="3">
    <source>
        <dbReference type="Google" id="ProtNLM"/>
    </source>
</evidence>
<name>A0ABT5TU45_9MICO</name>
<dbReference type="EMBL" id="JARACI010000559">
    <property type="protein sequence ID" value="MDD9205575.1"/>
    <property type="molecule type" value="Genomic_DNA"/>
</dbReference>
<proteinExistence type="predicted"/>
<accession>A0ABT5TU45</accession>
<evidence type="ECO:0000313" key="1">
    <source>
        <dbReference type="EMBL" id="MDD9205575.1"/>
    </source>
</evidence>
<protein>
    <recommendedName>
        <fullName evidence="3">Fis family transcriptional regulator</fullName>
    </recommendedName>
</protein>
<keyword evidence="2" id="KW-1185">Reference proteome</keyword>
<organism evidence="1 2">
    <name type="scientific">Georgenia halotolerans</name>
    <dbReference type="NCBI Taxonomy" id="3028317"/>
    <lineage>
        <taxon>Bacteria</taxon>
        <taxon>Bacillati</taxon>
        <taxon>Actinomycetota</taxon>
        <taxon>Actinomycetes</taxon>
        <taxon>Micrococcales</taxon>
        <taxon>Bogoriellaceae</taxon>
        <taxon>Georgenia</taxon>
    </lineage>
</organism>
<comment type="caution">
    <text evidence="1">The sequence shown here is derived from an EMBL/GenBank/DDBJ whole genome shotgun (WGS) entry which is preliminary data.</text>
</comment>
<gene>
    <name evidence="1" type="ORF">PU560_03720</name>
</gene>
<dbReference type="Proteomes" id="UP001165561">
    <property type="component" value="Unassembled WGS sequence"/>
</dbReference>